<dbReference type="AlphaFoldDB" id="A0A060N9N8"/>
<accession>A0A060N9N8</accession>
<gene>
    <name evidence="1" type="ORF">CBO05P1_285</name>
</gene>
<name>A0A060N9N8_CLOBO</name>
<dbReference type="EMBL" id="BA000058">
    <property type="protein sequence ID" value="BAO05004.1"/>
    <property type="molecule type" value="Genomic_DNA"/>
</dbReference>
<dbReference type="Proteomes" id="UP000054164">
    <property type="component" value="Unassembled WGS sequence"/>
</dbReference>
<sequence>MRDYLFYSKGDLYNTIECHKQNIKKNIENQKSDYILNVNQDDYIEYLYNKYIINPLVLHEEEISIIEQKEIDVDVSHEWDRAISDRTRPFYIKGNSITIGIPYEGDRELFYLKPSTFSTIIPCGVVKDTDLLLTFENTNLTSEQIKSGLDKNIKLIKQYIDWQNESILPFNDNLKNYLKQLFFKRKDKLLKDLNLVASLGIPLRKNTEYTKTYVVPTTKKNVEIEKPIIKEKTFVPEPSIDMSTYEDILNTLNNMSIVMERCPEAFSKMDEESLRQHFLVQLNGIYEGNATGETFNANGKTDILMRENGKNVFIGECKFWKGDKVFTDTIDQILSYMCWRDTKGAILIFNRNKNLSNIIKKIPDLAQKHPSYKKEINIQQETCFRYIFTQPNDNNREILLTIMVFDIPVEKSN</sequence>
<protein>
    <submittedName>
        <fullName evidence="1">Uncharacterized protein</fullName>
    </submittedName>
</protein>
<dbReference type="RefSeq" id="WP_030032100.1">
    <property type="nucleotide sequence ID" value="NZ_BA000058.1"/>
</dbReference>
<reference evidence="1" key="1">
    <citation type="submission" date="2013-10" db="EMBL/GenBank/DDBJ databases">
        <title>Draft genome sequence of Clostridium botulinum type B strain Osaka05.</title>
        <authorList>
            <person name="Sakaguchi Y."/>
            <person name="Hosomi K."/>
            <person name="Uchiyama J."/>
            <person name="Ogura Y."/>
            <person name="Sakaguchi M."/>
            <person name="Kohda T."/>
            <person name="Mukamoto M."/>
            <person name="Misawa N."/>
            <person name="Matsuzaki S."/>
            <person name="Hayashi T."/>
            <person name="Kozaki S."/>
        </authorList>
    </citation>
    <scope>NUCLEOTIDE SEQUENCE</scope>
    <source>
        <strain evidence="1">Osaka05</strain>
    </source>
</reference>
<proteinExistence type="predicted"/>
<organism evidence="1">
    <name type="scientific">Clostridium botulinum B str. Osaka05</name>
    <dbReference type="NCBI Taxonomy" id="1407017"/>
    <lineage>
        <taxon>Bacteria</taxon>
        <taxon>Bacillati</taxon>
        <taxon>Bacillota</taxon>
        <taxon>Clostridia</taxon>
        <taxon>Eubacteriales</taxon>
        <taxon>Clostridiaceae</taxon>
        <taxon>Clostridium</taxon>
    </lineage>
</organism>
<dbReference type="HOGENOM" id="CLU_054942_0_0_9"/>
<evidence type="ECO:0000313" key="1">
    <source>
        <dbReference type="EMBL" id="BAO05004.1"/>
    </source>
</evidence>